<evidence type="ECO:0000256" key="4">
    <source>
        <dbReference type="ARBA" id="ARBA00022692"/>
    </source>
</evidence>
<dbReference type="InterPro" id="IPR001872">
    <property type="entry name" value="Peptidase_A8"/>
</dbReference>
<dbReference type="EMBL" id="BMMH01000003">
    <property type="protein sequence ID" value="GGL04189.1"/>
    <property type="molecule type" value="Genomic_DNA"/>
</dbReference>
<gene>
    <name evidence="9 12" type="primary">lspA</name>
    <name evidence="12" type="ORF">GCM10011588_18490</name>
</gene>
<proteinExistence type="inferred from homology"/>
<feature type="active site" evidence="9">
    <location>
        <position position="141"/>
    </location>
</feature>
<evidence type="ECO:0000256" key="7">
    <source>
        <dbReference type="ARBA" id="ARBA00022989"/>
    </source>
</evidence>
<evidence type="ECO:0000256" key="8">
    <source>
        <dbReference type="ARBA" id="ARBA00023136"/>
    </source>
</evidence>
<name>A0A917RFP5_9NOCA</name>
<evidence type="ECO:0000313" key="13">
    <source>
        <dbReference type="Proteomes" id="UP000638263"/>
    </source>
</evidence>
<evidence type="ECO:0000256" key="1">
    <source>
        <dbReference type="ARBA" id="ARBA00006139"/>
    </source>
</evidence>
<comment type="subcellular location">
    <subcellularLocation>
        <location evidence="9">Cell membrane</location>
        <topology evidence="9">Multi-pass membrane protein</topology>
    </subcellularLocation>
</comment>
<reference evidence="12" key="1">
    <citation type="journal article" date="2014" name="Int. J. Syst. Evol. Microbiol.">
        <title>Complete genome sequence of Corynebacterium casei LMG S-19264T (=DSM 44701T), isolated from a smear-ripened cheese.</title>
        <authorList>
            <consortium name="US DOE Joint Genome Institute (JGI-PGF)"/>
            <person name="Walter F."/>
            <person name="Albersmeier A."/>
            <person name="Kalinowski J."/>
            <person name="Ruckert C."/>
        </authorList>
    </citation>
    <scope>NUCLEOTIDE SEQUENCE</scope>
    <source>
        <strain evidence="12">CGMCC 4.3508</strain>
    </source>
</reference>
<feature type="region of interest" description="Disordered" evidence="11">
    <location>
        <begin position="182"/>
        <end position="269"/>
    </location>
</feature>
<evidence type="ECO:0000256" key="2">
    <source>
        <dbReference type="ARBA" id="ARBA00022475"/>
    </source>
</evidence>
<evidence type="ECO:0000256" key="11">
    <source>
        <dbReference type="SAM" id="MobiDB-lite"/>
    </source>
</evidence>
<feature type="transmembrane region" description="Helical" evidence="9">
    <location>
        <begin position="145"/>
        <end position="173"/>
    </location>
</feature>
<dbReference type="HAMAP" id="MF_00161">
    <property type="entry name" value="LspA"/>
    <property type="match status" value="1"/>
</dbReference>
<keyword evidence="5 9" id="KW-0064">Aspartyl protease</keyword>
<keyword evidence="4 9" id="KW-0812">Transmembrane</keyword>
<feature type="transmembrane region" description="Helical" evidence="9">
    <location>
        <begin position="28"/>
        <end position="51"/>
    </location>
</feature>
<comment type="function">
    <text evidence="9">This protein specifically catalyzes the removal of signal peptides from prolipoproteins.</text>
</comment>
<dbReference type="EC" id="3.4.23.36" evidence="9"/>
<protein>
    <recommendedName>
        <fullName evidence="9">Lipoprotein signal peptidase</fullName>
        <ecNumber evidence="9">3.4.23.36</ecNumber>
    </recommendedName>
    <alternativeName>
        <fullName evidence="9">Prolipoprotein signal peptidase</fullName>
    </alternativeName>
    <alternativeName>
        <fullName evidence="9">Signal peptidase II</fullName>
        <shortName evidence="9">SPase II</shortName>
    </alternativeName>
</protein>
<comment type="pathway">
    <text evidence="9">Protein modification; lipoprotein biosynthesis (signal peptide cleavage).</text>
</comment>
<dbReference type="GO" id="GO:0005886">
    <property type="term" value="C:plasma membrane"/>
    <property type="evidence" value="ECO:0007669"/>
    <property type="project" value="UniProtKB-SubCell"/>
</dbReference>
<keyword evidence="3 9" id="KW-0645">Protease</keyword>
<feature type="active site" evidence="9">
    <location>
        <position position="155"/>
    </location>
</feature>
<sequence>MSEDRRTPEQDPDRPGGTGAQPRQRLRLLLLVAATLFALDLVTKVIVVARIRPGEPVSLVGDVVELVLVRNPGAAFSMATGMTWLLTLIATAVVIGVLRIGRTLRSPLWAIGLGGVLGGALGNLMDRLFRAPGPLQGHVVDFVSVGWWPVFNVADSSIVCGAILLVALTVFGFEPDGTRYKDKATAETGAASEPAGDSAPDPAEGPGTGRDSSADDSALKDTVTAPAPEAAAPGDEATGSTAPGGAAAGKPPAQGDTAGKATDSKETAA</sequence>
<evidence type="ECO:0000256" key="10">
    <source>
        <dbReference type="RuleBase" id="RU004181"/>
    </source>
</evidence>
<keyword evidence="13" id="KW-1185">Reference proteome</keyword>
<comment type="catalytic activity">
    <reaction evidence="9">
        <text>Release of signal peptides from bacterial membrane prolipoproteins. Hydrolyzes -Xaa-Yaa-Zaa-|-(S,diacylglyceryl)Cys-, in which Xaa is hydrophobic (preferably Leu), and Yaa (Ala or Ser) and Zaa (Gly or Ala) have small, neutral side chains.</text>
        <dbReference type="EC" id="3.4.23.36"/>
    </reaction>
</comment>
<dbReference type="GO" id="GO:0004190">
    <property type="term" value="F:aspartic-type endopeptidase activity"/>
    <property type="evidence" value="ECO:0007669"/>
    <property type="project" value="UniProtKB-UniRule"/>
</dbReference>
<accession>A0A917RFP5</accession>
<comment type="similarity">
    <text evidence="1 9 10">Belongs to the peptidase A8 family.</text>
</comment>
<dbReference type="Proteomes" id="UP000638263">
    <property type="component" value="Unassembled WGS sequence"/>
</dbReference>
<evidence type="ECO:0000256" key="6">
    <source>
        <dbReference type="ARBA" id="ARBA00022801"/>
    </source>
</evidence>
<evidence type="ECO:0000256" key="5">
    <source>
        <dbReference type="ARBA" id="ARBA00022750"/>
    </source>
</evidence>
<feature type="transmembrane region" description="Helical" evidence="9">
    <location>
        <begin position="107"/>
        <end position="125"/>
    </location>
</feature>
<keyword evidence="2 9" id="KW-1003">Cell membrane</keyword>
<dbReference type="PRINTS" id="PR00781">
    <property type="entry name" value="LIPOSIGPTASE"/>
</dbReference>
<feature type="region of interest" description="Disordered" evidence="11">
    <location>
        <begin position="1"/>
        <end position="21"/>
    </location>
</feature>
<dbReference type="GO" id="GO:0006508">
    <property type="term" value="P:proteolysis"/>
    <property type="evidence" value="ECO:0007669"/>
    <property type="project" value="UniProtKB-KW"/>
</dbReference>
<evidence type="ECO:0000256" key="9">
    <source>
        <dbReference type="HAMAP-Rule" id="MF_00161"/>
    </source>
</evidence>
<evidence type="ECO:0000256" key="3">
    <source>
        <dbReference type="ARBA" id="ARBA00022670"/>
    </source>
</evidence>
<feature type="transmembrane region" description="Helical" evidence="9">
    <location>
        <begin position="74"/>
        <end position="95"/>
    </location>
</feature>
<dbReference type="PANTHER" id="PTHR33695">
    <property type="entry name" value="LIPOPROTEIN SIGNAL PEPTIDASE"/>
    <property type="match status" value="1"/>
</dbReference>
<evidence type="ECO:0000313" key="12">
    <source>
        <dbReference type="EMBL" id="GGL04189.1"/>
    </source>
</evidence>
<feature type="compositionally biased region" description="Low complexity" evidence="11">
    <location>
        <begin position="221"/>
        <end position="255"/>
    </location>
</feature>
<keyword evidence="7 9" id="KW-1133">Transmembrane helix</keyword>
<comment type="caution">
    <text evidence="12">The sequence shown here is derived from an EMBL/GenBank/DDBJ whole genome shotgun (WGS) entry which is preliminary data.</text>
</comment>
<keyword evidence="6 9" id="KW-0378">Hydrolase</keyword>
<keyword evidence="8 9" id="KW-0472">Membrane</keyword>
<dbReference type="NCBIfam" id="TIGR00077">
    <property type="entry name" value="lspA"/>
    <property type="match status" value="1"/>
</dbReference>
<dbReference type="AlphaFoldDB" id="A0A917RFP5"/>
<dbReference type="PANTHER" id="PTHR33695:SF1">
    <property type="entry name" value="LIPOPROTEIN SIGNAL PEPTIDASE"/>
    <property type="match status" value="1"/>
</dbReference>
<reference evidence="12" key="2">
    <citation type="submission" date="2020-09" db="EMBL/GenBank/DDBJ databases">
        <authorList>
            <person name="Sun Q."/>
            <person name="Zhou Y."/>
        </authorList>
    </citation>
    <scope>NUCLEOTIDE SEQUENCE</scope>
    <source>
        <strain evidence="12">CGMCC 4.3508</strain>
    </source>
</reference>
<keyword evidence="12" id="KW-0449">Lipoprotein</keyword>
<dbReference type="Pfam" id="PF01252">
    <property type="entry name" value="Peptidase_A8"/>
    <property type="match status" value="1"/>
</dbReference>
<organism evidence="12 13">
    <name type="scientific">Nocardia jinanensis</name>
    <dbReference type="NCBI Taxonomy" id="382504"/>
    <lineage>
        <taxon>Bacteria</taxon>
        <taxon>Bacillati</taxon>
        <taxon>Actinomycetota</taxon>
        <taxon>Actinomycetes</taxon>
        <taxon>Mycobacteriales</taxon>
        <taxon>Nocardiaceae</taxon>
        <taxon>Nocardia</taxon>
    </lineage>
</organism>
<feature type="compositionally biased region" description="Basic and acidic residues" evidence="11">
    <location>
        <begin position="1"/>
        <end position="14"/>
    </location>
</feature>